<dbReference type="SUPFAM" id="SSF51004">
    <property type="entry name" value="C-terminal (heme d1) domain of cytochrome cd1-nitrite reductase"/>
    <property type="match status" value="1"/>
</dbReference>
<dbReference type="EMBL" id="HBIV01018373">
    <property type="protein sequence ID" value="CAE0661726.1"/>
    <property type="molecule type" value="Transcribed_RNA"/>
</dbReference>
<dbReference type="InterPro" id="IPR019405">
    <property type="entry name" value="Lactonase_7-beta_prop"/>
</dbReference>
<dbReference type="PANTHER" id="PTHR30344">
    <property type="entry name" value="6-PHOSPHOGLUCONOLACTONASE-RELATED"/>
    <property type="match status" value="1"/>
</dbReference>
<proteinExistence type="inferred from homology"/>
<organism evidence="3">
    <name type="scientific">Lotharella globosa</name>
    <dbReference type="NCBI Taxonomy" id="91324"/>
    <lineage>
        <taxon>Eukaryota</taxon>
        <taxon>Sar</taxon>
        <taxon>Rhizaria</taxon>
        <taxon>Cercozoa</taxon>
        <taxon>Chlorarachniophyceae</taxon>
        <taxon>Lotharella</taxon>
    </lineage>
</organism>
<accession>A0A6V3LY97</accession>
<sequence>MLFVNYWDSTLGTFPLNDGTPVDNVKLIETKFDAADAVTKRHPAPKAGEQRKHSLNDPETAAERQTSAHAHSIVLDPQDGTVAFVPDLGQDCVHQYLFDAKTGHLEHRGKIPSDETKDGPHGPRYIEFHRELNVAYLINEMSCTVAVFKFDPSVRSHAKPLKKHTQTPESILWRRHQITHQLIDVFSLLSNNAFY</sequence>
<dbReference type="InterPro" id="IPR015943">
    <property type="entry name" value="WD40/YVTN_repeat-like_dom_sf"/>
</dbReference>
<name>A0A6V3LY97_9EUKA</name>
<dbReference type="Pfam" id="PF10282">
    <property type="entry name" value="Lactonase"/>
    <property type="match status" value="1"/>
</dbReference>
<dbReference type="Gene3D" id="2.130.10.10">
    <property type="entry name" value="YVTN repeat-like/Quinoprotein amine dehydrogenase"/>
    <property type="match status" value="1"/>
</dbReference>
<dbReference type="AlphaFoldDB" id="A0A6V3LY97"/>
<evidence type="ECO:0000313" key="4">
    <source>
        <dbReference type="EMBL" id="CAE0661726.1"/>
    </source>
</evidence>
<dbReference type="InterPro" id="IPR011048">
    <property type="entry name" value="Haem_d1_sf"/>
</dbReference>
<gene>
    <name evidence="3" type="ORF">LGLO00237_LOCUS13315</name>
    <name evidence="4" type="ORF">LGLO00237_LOCUS13321</name>
</gene>
<protein>
    <submittedName>
        <fullName evidence="3">Uncharacterized protein</fullName>
    </submittedName>
</protein>
<evidence type="ECO:0000256" key="2">
    <source>
        <dbReference type="SAM" id="MobiDB-lite"/>
    </source>
</evidence>
<evidence type="ECO:0000256" key="1">
    <source>
        <dbReference type="ARBA" id="ARBA00005564"/>
    </source>
</evidence>
<dbReference type="PANTHER" id="PTHR30344:SF1">
    <property type="entry name" value="6-PHOSPHOGLUCONOLACTONASE"/>
    <property type="match status" value="1"/>
</dbReference>
<dbReference type="GO" id="GO:0017057">
    <property type="term" value="F:6-phosphogluconolactonase activity"/>
    <property type="evidence" value="ECO:0007669"/>
    <property type="project" value="TreeGrafter"/>
</dbReference>
<comment type="similarity">
    <text evidence="1">Belongs to the cycloisomerase 2 family.</text>
</comment>
<reference evidence="3" key="1">
    <citation type="submission" date="2021-01" db="EMBL/GenBank/DDBJ databases">
        <authorList>
            <person name="Corre E."/>
            <person name="Pelletier E."/>
            <person name="Niang G."/>
            <person name="Scheremetjew M."/>
            <person name="Finn R."/>
            <person name="Kale V."/>
            <person name="Holt S."/>
            <person name="Cochrane G."/>
            <person name="Meng A."/>
            <person name="Brown T."/>
            <person name="Cohen L."/>
        </authorList>
    </citation>
    <scope>NUCLEOTIDE SEQUENCE</scope>
    <source>
        <strain evidence="3">CCCM811</strain>
    </source>
</reference>
<dbReference type="InterPro" id="IPR050282">
    <property type="entry name" value="Cycloisomerase_2"/>
</dbReference>
<feature type="region of interest" description="Disordered" evidence="2">
    <location>
        <begin position="39"/>
        <end position="68"/>
    </location>
</feature>
<dbReference type="EMBL" id="HBIV01018366">
    <property type="protein sequence ID" value="CAE0661720.1"/>
    <property type="molecule type" value="Transcribed_RNA"/>
</dbReference>
<evidence type="ECO:0000313" key="3">
    <source>
        <dbReference type="EMBL" id="CAE0661720.1"/>
    </source>
</evidence>